<dbReference type="EMBL" id="JABMIG020000086">
    <property type="protein sequence ID" value="KAL3793873.1"/>
    <property type="molecule type" value="Genomic_DNA"/>
</dbReference>
<dbReference type="Proteomes" id="UP001516023">
    <property type="component" value="Unassembled WGS sequence"/>
</dbReference>
<keyword evidence="1" id="KW-0732">Signal</keyword>
<dbReference type="Pfam" id="PF14234">
    <property type="entry name" value="DUF4336"/>
    <property type="match status" value="1"/>
</dbReference>
<organism evidence="2 3">
    <name type="scientific">Cyclotella cryptica</name>
    <dbReference type="NCBI Taxonomy" id="29204"/>
    <lineage>
        <taxon>Eukaryota</taxon>
        <taxon>Sar</taxon>
        <taxon>Stramenopiles</taxon>
        <taxon>Ochrophyta</taxon>
        <taxon>Bacillariophyta</taxon>
        <taxon>Coscinodiscophyceae</taxon>
        <taxon>Thalassiosirophycidae</taxon>
        <taxon>Stephanodiscales</taxon>
        <taxon>Stephanodiscaceae</taxon>
        <taxon>Cyclotella</taxon>
    </lineage>
</organism>
<dbReference type="PANTHER" id="PTHR33835">
    <property type="entry name" value="YALI0C07656P"/>
    <property type="match status" value="1"/>
</dbReference>
<dbReference type="InterPro" id="IPR025638">
    <property type="entry name" value="DUF4336"/>
</dbReference>
<sequence>MKSLFVVPIVLLASCGASFVPSSRCRVSRHSLLQSQNDRCELDDMEYQSDFNAENTWPSLRHVEATRRSALQLLSSLPAVLASASSASAGVANALDKTLLEVPTQTRETTWPLGKVAFSLLPLAGSYSRRATVSRLICLAKLVFLHINNTSSCDLAIRSIADLRNNHAVNKIIISIVKETIIDDGINGIWTFDQIQGVVNVNVPVRMTVIKLSSSSGGGLWIHNPLAPTPELIQQIRSLEQQHGPVRHIVLGTVALEHKATLGPFAQYFSRATVWIQPGQWSFPVQLPVEFLGVTQNNDQLRILPSSQYIHGQLSLEDEVASIHEPRYKYWAKKCPQPEWIVDIDYESLGPLLFRSVGAYSETAFFHKSTKTLIVTDCVCSVTKTPPKVIQEDPRALLYHARDSIDEVVVDDQATREKGWRRMVQFGLVFFPSQIEVVPLKQALSDANHIEPSMKSLGVGGVPGSLYPWTWHDNDADLANFNAISQSGKLFCPPILTKLILDREPEKTLEWVNRITQRFEFTHVIPAHLNNFVKAGPKEFSQAFDPLRSNPKNGNVFPQRALAEDLALLQEASDLLTKYGVVAESKVCDLEQARRVGRFAAFAPK</sequence>
<comment type="caution">
    <text evidence="2">The sequence shown here is derived from an EMBL/GenBank/DDBJ whole genome shotgun (WGS) entry which is preliminary data.</text>
</comment>
<feature type="signal peptide" evidence="1">
    <location>
        <begin position="1"/>
        <end position="17"/>
    </location>
</feature>
<keyword evidence="3" id="KW-1185">Reference proteome</keyword>
<dbReference type="PANTHER" id="PTHR33835:SF2">
    <property type="entry name" value="LYSINE-TRNA LIGASE"/>
    <property type="match status" value="1"/>
</dbReference>
<evidence type="ECO:0000256" key="1">
    <source>
        <dbReference type="SAM" id="SignalP"/>
    </source>
</evidence>
<protein>
    <submittedName>
        <fullName evidence="2">Uncharacterized protein</fullName>
    </submittedName>
</protein>
<name>A0ABD3Q0J3_9STRA</name>
<proteinExistence type="predicted"/>
<evidence type="ECO:0000313" key="3">
    <source>
        <dbReference type="Proteomes" id="UP001516023"/>
    </source>
</evidence>
<evidence type="ECO:0000313" key="2">
    <source>
        <dbReference type="EMBL" id="KAL3793873.1"/>
    </source>
</evidence>
<dbReference type="PROSITE" id="PS51257">
    <property type="entry name" value="PROKAR_LIPOPROTEIN"/>
    <property type="match status" value="1"/>
</dbReference>
<reference evidence="2 3" key="1">
    <citation type="journal article" date="2020" name="G3 (Bethesda)">
        <title>Improved Reference Genome for Cyclotella cryptica CCMP332, a Model for Cell Wall Morphogenesis, Salinity Adaptation, and Lipid Production in Diatoms (Bacillariophyta).</title>
        <authorList>
            <person name="Roberts W.R."/>
            <person name="Downey K.M."/>
            <person name="Ruck E.C."/>
            <person name="Traller J.C."/>
            <person name="Alverson A.J."/>
        </authorList>
    </citation>
    <scope>NUCLEOTIDE SEQUENCE [LARGE SCALE GENOMIC DNA]</scope>
    <source>
        <strain evidence="2 3">CCMP332</strain>
    </source>
</reference>
<dbReference type="AlphaFoldDB" id="A0ABD3Q0J3"/>
<gene>
    <name evidence="2" type="ORF">HJC23_002120</name>
</gene>
<accession>A0ABD3Q0J3</accession>
<feature type="chain" id="PRO_5044808427" evidence="1">
    <location>
        <begin position="18"/>
        <end position="605"/>
    </location>
</feature>